<evidence type="ECO:0000256" key="2">
    <source>
        <dbReference type="ARBA" id="ARBA00022884"/>
    </source>
</evidence>
<dbReference type="InterPro" id="IPR012677">
    <property type="entry name" value="Nucleotide-bd_a/b_plait_sf"/>
</dbReference>
<proteinExistence type="predicted"/>
<dbReference type="SUPFAM" id="SSF54928">
    <property type="entry name" value="RNA-binding domain, RBD"/>
    <property type="match status" value="1"/>
</dbReference>
<feature type="compositionally biased region" description="Low complexity" evidence="4">
    <location>
        <begin position="30"/>
        <end position="44"/>
    </location>
</feature>
<evidence type="ECO:0000256" key="3">
    <source>
        <dbReference type="PROSITE-ProRule" id="PRU00176"/>
    </source>
</evidence>
<gene>
    <name evidence="6" type="ORF">LtaPh_2915100</name>
</gene>
<evidence type="ECO:0000313" key="6">
    <source>
        <dbReference type="EMBL" id="GET90422.1"/>
    </source>
</evidence>
<feature type="region of interest" description="Disordered" evidence="4">
    <location>
        <begin position="861"/>
        <end position="925"/>
    </location>
</feature>
<feature type="region of interest" description="Disordered" evidence="4">
    <location>
        <begin position="774"/>
        <end position="814"/>
    </location>
</feature>
<feature type="region of interest" description="Disordered" evidence="4">
    <location>
        <begin position="686"/>
        <end position="724"/>
    </location>
</feature>
<keyword evidence="7" id="KW-1185">Reference proteome</keyword>
<feature type="compositionally biased region" description="Polar residues" evidence="4">
    <location>
        <begin position="889"/>
        <end position="904"/>
    </location>
</feature>
<dbReference type="CDD" id="cd00590">
    <property type="entry name" value="RRM_SF"/>
    <property type="match status" value="2"/>
</dbReference>
<evidence type="ECO:0000259" key="5">
    <source>
        <dbReference type="PROSITE" id="PS50102"/>
    </source>
</evidence>
<evidence type="ECO:0000313" key="7">
    <source>
        <dbReference type="Proteomes" id="UP000419144"/>
    </source>
</evidence>
<dbReference type="InterPro" id="IPR035979">
    <property type="entry name" value="RBD_domain_sf"/>
</dbReference>
<dbReference type="PANTHER" id="PTHR24012">
    <property type="entry name" value="RNA BINDING PROTEIN"/>
    <property type="match status" value="1"/>
</dbReference>
<dbReference type="Proteomes" id="UP000419144">
    <property type="component" value="Unassembled WGS sequence"/>
</dbReference>
<dbReference type="InterPro" id="IPR000504">
    <property type="entry name" value="RRM_dom"/>
</dbReference>
<dbReference type="FunFam" id="3.30.70.330:FF:000835">
    <property type="entry name" value="RNA binding protein, putative"/>
    <property type="match status" value="1"/>
</dbReference>
<sequence length="925" mass="96331">MKKTRNSTSIATVSPVPIDVEHQPQSYPRTASSSSPGTPSMSATKKVYSPGTAMSTSNQSPMSVHIPMGGGGAHAGFPGASVGYTQSADVMQPSVMVPSRELGPRQYTQQHQQQQQQFRADSIRGRSPTNYAAAGGMAGFRPVPALSVDRLCEPAQMSGPLGTTASPAMAMNFVTPLSGVLDTPSTPPSSTTTPANTNFSMSEYPGLISTSPVPRPMTPTEHSSTNLILYNIGPHMTEAALHTLFDPFGEVVSCAVMRDIHTGVGLGTAFVRYSEHVDACRALEAFNDRTNPVCVHESKPLVVQWARKQHDGAPAGEARKKIMKLFVRNIPLDCSIEDLEELFGAYGSVRQVTLHKDTSPVQDEAMVRLIAFVIYTEEGAAERAAREVHNTKPFASCNGIPIMIKLAESSQRRRFMKNAVATGSIPSGAVPAGFPAVRTSPMTRGMSSSAFDIASAAQHHQHLQQQHPAVSQQGMHDMHGCEAALLPYSMPVFDSTTVYAVPDPRETSTSSYQGMSQRLQMSVSGGGTSASVTPLAPNIMGGSPSRYQQPMPTYVGDREGPATPYSSSAAAPMPAHSYRQAASLPFDANPASAYGGLSASSKSNWQNLPDGVTGAGGAGGCSNSSFVYCSSIPSDAKSTAPTAVSNCESPQMPASGQWCESTVEDSNQSSSFVASAHVSRKGVEANCSSPSAASAPPSGSLRLGSTPPMALASAHESPQQSTGLNCTPPASMTASGAMVANRPVPIAFVPIGGQANGAPQSSTRLSVASSGSVSEVNSTVPSNTFGSGTTPASGTGYNTESPTVRSGASESWRRAVRTHVHNTRRQNEHCNVSGSPSPMPLISASGSIVASGTSPTAAARKGSTLSLSCNEASAPGTTPPTSPVSNSTLSMDQTGTKPTSSGAPSSGRMRYYNNPYSSESTKLYC</sequence>
<dbReference type="SMART" id="SM00360">
    <property type="entry name" value="RRM"/>
    <property type="match status" value="2"/>
</dbReference>
<feature type="compositionally biased region" description="Polar residues" evidence="4">
    <location>
        <begin position="914"/>
        <end position="925"/>
    </location>
</feature>
<feature type="compositionally biased region" description="Low complexity" evidence="4">
    <location>
        <begin position="688"/>
        <end position="698"/>
    </location>
</feature>
<dbReference type="AlphaFoldDB" id="A0A640KLQ9"/>
<protein>
    <submittedName>
        <fullName evidence="6">RNA binding protein, putative</fullName>
    </submittedName>
</protein>
<organism evidence="6 7">
    <name type="scientific">Leishmania tarentolae</name>
    <name type="common">Sauroleishmania tarentolae</name>
    <dbReference type="NCBI Taxonomy" id="5689"/>
    <lineage>
        <taxon>Eukaryota</taxon>
        <taxon>Discoba</taxon>
        <taxon>Euglenozoa</taxon>
        <taxon>Kinetoplastea</taxon>
        <taxon>Metakinetoplastina</taxon>
        <taxon>Trypanosomatida</taxon>
        <taxon>Trypanosomatidae</taxon>
        <taxon>Leishmaniinae</taxon>
        <taxon>Leishmania</taxon>
        <taxon>lizard Leishmania</taxon>
    </lineage>
</organism>
<keyword evidence="1" id="KW-0677">Repeat</keyword>
<feature type="compositionally biased region" description="Polar residues" evidence="4">
    <location>
        <begin position="1"/>
        <end position="12"/>
    </location>
</feature>
<dbReference type="VEuPathDB" id="TriTrypDB:LtaPh_2915100"/>
<feature type="compositionally biased region" description="Polar residues" evidence="4">
    <location>
        <begin position="774"/>
        <end position="809"/>
    </location>
</feature>
<dbReference type="OrthoDB" id="266020at2759"/>
<dbReference type="PROSITE" id="PS50102">
    <property type="entry name" value="RRM"/>
    <property type="match status" value="2"/>
</dbReference>
<dbReference type="Gene3D" id="3.30.70.330">
    <property type="match status" value="2"/>
</dbReference>
<feature type="domain" description="RRM" evidence="5">
    <location>
        <begin position="225"/>
        <end position="308"/>
    </location>
</feature>
<accession>A0A640KLQ9</accession>
<dbReference type="GO" id="GO:0003723">
    <property type="term" value="F:RNA binding"/>
    <property type="evidence" value="ECO:0007669"/>
    <property type="project" value="UniProtKB-UniRule"/>
</dbReference>
<feature type="region of interest" description="Disordered" evidence="4">
    <location>
        <begin position="639"/>
        <end position="663"/>
    </location>
</feature>
<dbReference type="Pfam" id="PF00076">
    <property type="entry name" value="RRM_1"/>
    <property type="match status" value="2"/>
</dbReference>
<feature type="compositionally biased region" description="Polar residues" evidence="4">
    <location>
        <begin position="52"/>
        <end position="62"/>
    </location>
</feature>
<reference evidence="6" key="1">
    <citation type="submission" date="2019-11" db="EMBL/GenBank/DDBJ databases">
        <title>Leishmania tarentolae CDS.</title>
        <authorList>
            <person name="Goto Y."/>
            <person name="Yamagishi J."/>
        </authorList>
    </citation>
    <scope>NUCLEOTIDE SEQUENCE [LARGE SCALE GENOMIC DNA]</scope>
    <source>
        <strain evidence="6">Parrot Tar II</strain>
    </source>
</reference>
<evidence type="ECO:0000256" key="1">
    <source>
        <dbReference type="ARBA" id="ARBA00022737"/>
    </source>
</evidence>
<keyword evidence="2 3" id="KW-0694">RNA-binding</keyword>
<feature type="domain" description="RRM" evidence="5">
    <location>
        <begin position="323"/>
        <end position="409"/>
    </location>
</feature>
<feature type="region of interest" description="Disordered" evidence="4">
    <location>
        <begin position="1"/>
        <end position="69"/>
    </location>
</feature>
<feature type="region of interest" description="Disordered" evidence="4">
    <location>
        <begin position="181"/>
        <end position="200"/>
    </location>
</feature>
<comment type="caution">
    <text evidence="6">The sequence shown here is derived from an EMBL/GenBank/DDBJ whole genome shotgun (WGS) entry which is preliminary data.</text>
</comment>
<dbReference type="EMBL" id="BLBS01000041">
    <property type="protein sequence ID" value="GET90422.1"/>
    <property type="molecule type" value="Genomic_DNA"/>
</dbReference>
<evidence type="ECO:0000256" key="4">
    <source>
        <dbReference type="SAM" id="MobiDB-lite"/>
    </source>
</evidence>
<name>A0A640KLQ9_LEITA</name>